<organism evidence="1 2">
    <name type="scientific">Thermacetogenium phaeum</name>
    <dbReference type="NCBI Taxonomy" id="85874"/>
    <lineage>
        <taxon>Bacteria</taxon>
        <taxon>Bacillati</taxon>
        <taxon>Bacillota</taxon>
        <taxon>Clostridia</taxon>
        <taxon>Thermoanaerobacterales</taxon>
        <taxon>Thermoanaerobacteraceae</taxon>
        <taxon>Thermacetogenium</taxon>
    </lineage>
</organism>
<reference evidence="2" key="1">
    <citation type="journal article" date="2015" name="MBio">
        <title>Genome-Resolved Metagenomic Analysis Reveals Roles for Candidate Phyla and Other Microbial Community Members in Biogeochemical Transformations in Oil Reservoirs.</title>
        <authorList>
            <person name="Hu P."/>
            <person name="Tom L."/>
            <person name="Singh A."/>
            <person name="Thomas B.C."/>
            <person name="Baker B.J."/>
            <person name="Piceno Y.M."/>
            <person name="Andersen G.L."/>
            <person name="Banfield J.F."/>
        </authorList>
    </citation>
    <scope>NUCLEOTIDE SEQUENCE [LARGE SCALE GENOMIC DNA]</scope>
</reference>
<dbReference type="Gene3D" id="1.10.600.10">
    <property type="entry name" value="Farnesyl Diphosphate Synthase"/>
    <property type="match status" value="1"/>
</dbReference>
<dbReference type="SUPFAM" id="SSF48576">
    <property type="entry name" value="Terpenoid synthases"/>
    <property type="match status" value="1"/>
</dbReference>
<evidence type="ECO:0000313" key="1">
    <source>
        <dbReference type="EMBL" id="KUK35962.1"/>
    </source>
</evidence>
<name>A0A101FF98_9THEO</name>
<dbReference type="Proteomes" id="UP000053326">
    <property type="component" value="Unassembled WGS sequence"/>
</dbReference>
<dbReference type="AlphaFoldDB" id="A0A101FF98"/>
<comment type="caution">
    <text evidence="1">The sequence shown here is derived from an EMBL/GenBank/DDBJ whole genome shotgun (WGS) entry which is preliminary data.</text>
</comment>
<dbReference type="InterPro" id="IPR008949">
    <property type="entry name" value="Isoprenoid_synthase_dom_sf"/>
</dbReference>
<dbReference type="EMBL" id="LGFO01000203">
    <property type="protein sequence ID" value="KUK35962.1"/>
    <property type="molecule type" value="Genomic_DNA"/>
</dbReference>
<protein>
    <submittedName>
        <fullName evidence="1">Octaprenyl-diphosphate synthase</fullName>
    </submittedName>
</protein>
<proteinExistence type="predicted"/>
<sequence>MKSENMRPANANIAIMGGSCQKKNPLLLSNLYWKISQHSAYWSPVWGNLVNVIAELERSLRLKEFPLLKKFLPAVGVDHLVPPGLVLFSSRLFREKNRAELPALFMAIIQMGTLLHNQAGEKGGQEQQLLILTGDYLLSSLFHLLCEKQCLFLLERFADLITVMSEGYACREEGKHQQLQRKEGEFVAWLRKQYGAFYGECCALGCLFAGGTPEEQSLMQRFGILLGIAHGAYLADCKSSSWAVGVLEEALSVLLELPATAERNELVSFSRGIVQCPTPIV</sequence>
<dbReference type="PROSITE" id="PS51257">
    <property type="entry name" value="PROKAR_LIPOPROTEIN"/>
    <property type="match status" value="1"/>
</dbReference>
<evidence type="ECO:0000313" key="2">
    <source>
        <dbReference type="Proteomes" id="UP000053326"/>
    </source>
</evidence>
<gene>
    <name evidence="1" type="ORF">XD66_1330</name>
</gene>
<dbReference type="CDD" id="cd00385">
    <property type="entry name" value="Isoprenoid_Biosyn_C1"/>
    <property type="match status" value="1"/>
</dbReference>
<accession>A0A101FF98</accession>